<comment type="caution">
    <text evidence="1">The sequence shown here is derived from an EMBL/GenBank/DDBJ whole genome shotgun (WGS) entry which is preliminary data.</text>
</comment>
<reference evidence="1" key="2">
    <citation type="submission" date="2023-01" db="EMBL/GenBank/DDBJ databases">
        <authorList>
            <person name="Sun Q."/>
            <person name="Evtushenko L."/>
        </authorList>
    </citation>
    <scope>NUCLEOTIDE SEQUENCE</scope>
    <source>
        <strain evidence="1">VKM Ac-1940</strain>
    </source>
</reference>
<proteinExistence type="predicted"/>
<sequence>MNPALCPRCGEMLRVFEAELGVYLGCEECLWMSEPERLQTRNPPAQEEPGDF</sequence>
<evidence type="ECO:0000313" key="1">
    <source>
        <dbReference type="EMBL" id="GLJ95701.1"/>
    </source>
</evidence>
<evidence type="ECO:0000313" key="2">
    <source>
        <dbReference type="Proteomes" id="UP001142291"/>
    </source>
</evidence>
<dbReference type="AlphaFoldDB" id="A0A9W6M6B8"/>
<evidence type="ECO:0008006" key="3">
    <source>
        <dbReference type="Google" id="ProtNLM"/>
    </source>
</evidence>
<organism evidence="1 2">
    <name type="scientific">Microbacterium dextranolyticum</name>
    <dbReference type="NCBI Taxonomy" id="36806"/>
    <lineage>
        <taxon>Bacteria</taxon>
        <taxon>Bacillati</taxon>
        <taxon>Actinomycetota</taxon>
        <taxon>Actinomycetes</taxon>
        <taxon>Micrococcales</taxon>
        <taxon>Microbacteriaceae</taxon>
        <taxon>Microbacterium</taxon>
    </lineage>
</organism>
<protein>
    <recommendedName>
        <fullName evidence="3">Transcription factor zinc-finger domain-containing protein</fullName>
    </recommendedName>
</protein>
<reference evidence="1" key="1">
    <citation type="journal article" date="2014" name="Int. J. Syst. Evol. Microbiol.">
        <title>Complete genome sequence of Corynebacterium casei LMG S-19264T (=DSM 44701T), isolated from a smear-ripened cheese.</title>
        <authorList>
            <consortium name="US DOE Joint Genome Institute (JGI-PGF)"/>
            <person name="Walter F."/>
            <person name="Albersmeier A."/>
            <person name="Kalinowski J."/>
            <person name="Ruckert C."/>
        </authorList>
    </citation>
    <scope>NUCLEOTIDE SEQUENCE</scope>
    <source>
        <strain evidence="1">VKM Ac-1940</strain>
    </source>
</reference>
<dbReference type="EMBL" id="BSER01000009">
    <property type="protein sequence ID" value="GLJ95701.1"/>
    <property type="molecule type" value="Genomic_DNA"/>
</dbReference>
<dbReference type="Proteomes" id="UP001142291">
    <property type="component" value="Unassembled WGS sequence"/>
</dbReference>
<accession>A0A9W6M6B8</accession>
<dbReference type="RefSeq" id="WP_204963828.1">
    <property type="nucleotide sequence ID" value="NZ_BAAAUR010000001.1"/>
</dbReference>
<gene>
    <name evidence="1" type="ORF">GCM10017591_17640</name>
</gene>
<keyword evidence="2" id="KW-1185">Reference proteome</keyword>
<name>A0A9W6M6B8_9MICO</name>